<keyword evidence="4" id="KW-0255">Endonuclease</keyword>
<evidence type="ECO:0000259" key="9">
    <source>
        <dbReference type="SMART" id="SM00849"/>
    </source>
</evidence>
<dbReference type="InterPro" id="IPR055132">
    <property type="entry name" value="RNase_J_b_CASP"/>
</dbReference>
<dbReference type="GO" id="GO:0004521">
    <property type="term" value="F:RNA endonuclease activity"/>
    <property type="evidence" value="ECO:0007669"/>
    <property type="project" value="InterPro"/>
</dbReference>
<reference evidence="10" key="1">
    <citation type="journal article" date="2014" name="Front. Microbiol.">
        <title>High frequency of phylogenetically diverse reductive dehalogenase-homologous genes in deep subseafloor sedimentary metagenomes.</title>
        <authorList>
            <person name="Kawai M."/>
            <person name="Futagami T."/>
            <person name="Toyoda A."/>
            <person name="Takaki Y."/>
            <person name="Nishi S."/>
            <person name="Hori S."/>
            <person name="Arai W."/>
            <person name="Tsubouchi T."/>
            <person name="Morono Y."/>
            <person name="Uchiyama I."/>
            <person name="Ito T."/>
            <person name="Fujiyama A."/>
            <person name="Inagaki F."/>
            <person name="Takami H."/>
        </authorList>
    </citation>
    <scope>NUCLEOTIDE SEQUENCE</scope>
    <source>
        <strain evidence="10">Expedition CK06-06</strain>
    </source>
</reference>
<evidence type="ECO:0000256" key="3">
    <source>
        <dbReference type="ARBA" id="ARBA00022723"/>
    </source>
</evidence>
<comment type="caution">
    <text evidence="10">The sequence shown here is derived from an EMBL/GenBank/DDBJ whole genome shotgun (WGS) entry which is preliminary data.</text>
</comment>
<dbReference type="InterPro" id="IPR011108">
    <property type="entry name" value="RMMBL"/>
</dbReference>
<dbReference type="PIRSF" id="PIRSF004803">
    <property type="entry name" value="RnjA"/>
    <property type="match status" value="1"/>
</dbReference>
<dbReference type="GO" id="GO:0006396">
    <property type="term" value="P:RNA processing"/>
    <property type="evidence" value="ECO:0007669"/>
    <property type="project" value="InterPro"/>
</dbReference>
<evidence type="ECO:0000256" key="1">
    <source>
        <dbReference type="ARBA" id="ARBA00022490"/>
    </source>
</evidence>
<dbReference type="Pfam" id="PF07521">
    <property type="entry name" value="RMMBL"/>
    <property type="match status" value="1"/>
</dbReference>
<dbReference type="Pfam" id="PF17770">
    <property type="entry name" value="RNase_J_C"/>
    <property type="match status" value="1"/>
</dbReference>
<dbReference type="SMART" id="SM00849">
    <property type="entry name" value="Lactamase_B"/>
    <property type="match status" value="1"/>
</dbReference>
<dbReference type="AlphaFoldDB" id="X0S6Q1"/>
<evidence type="ECO:0000256" key="7">
    <source>
        <dbReference type="ARBA" id="ARBA00022839"/>
    </source>
</evidence>
<dbReference type="InterPro" id="IPR041636">
    <property type="entry name" value="RNase_J_C"/>
</dbReference>
<organism evidence="10">
    <name type="scientific">marine sediment metagenome</name>
    <dbReference type="NCBI Taxonomy" id="412755"/>
    <lineage>
        <taxon>unclassified sequences</taxon>
        <taxon>metagenomes</taxon>
        <taxon>ecological metagenomes</taxon>
    </lineage>
</organism>
<dbReference type="PANTHER" id="PTHR43694:SF1">
    <property type="entry name" value="RIBONUCLEASE J"/>
    <property type="match status" value="1"/>
</dbReference>
<feature type="domain" description="Metallo-beta-lactamase" evidence="9">
    <location>
        <begin position="1"/>
        <end position="158"/>
    </location>
</feature>
<feature type="non-terminal residue" evidence="10">
    <location>
        <position position="1"/>
    </location>
</feature>
<keyword evidence="6" id="KW-0862">Zinc</keyword>
<dbReference type="InterPro" id="IPR036866">
    <property type="entry name" value="RibonucZ/Hydroxyglut_hydro"/>
</dbReference>
<dbReference type="PANTHER" id="PTHR43694">
    <property type="entry name" value="RIBONUCLEASE J"/>
    <property type="match status" value="1"/>
</dbReference>
<evidence type="ECO:0000256" key="6">
    <source>
        <dbReference type="ARBA" id="ARBA00022833"/>
    </source>
</evidence>
<keyword evidence="5" id="KW-0378">Hydrolase</keyword>
<evidence type="ECO:0000313" key="10">
    <source>
        <dbReference type="EMBL" id="GAF76738.1"/>
    </source>
</evidence>
<keyword evidence="7" id="KW-0269">Exonuclease</keyword>
<keyword evidence="1" id="KW-0963">Cytoplasm</keyword>
<dbReference type="GO" id="GO:0004534">
    <property type="term" value="F:5'-3' RNA exonuclease activity"/>
    <property type="evidence" value="ECO:0007669"/>
    <property type="project" value="InterPro"/>
</dbReference>
<dbReference type="SUPFAM" id="SSF56281">
    <property type="entry name" value="Metallo-hydrolase/oxidoreductase"/>
    <property type="match status" value="1"/>
</dbReference>
<evidence type="ECO:0000256" key="5">
    <source>
        <dbReference type="ARBA" id="ARBA00022801"/>
    </source>
</evidence>
<protein>
    <recommendedName>
        <fullName evidence="9">Metallo-beta-lactamase domain-containing protein</fullName>
    </recommendedName>
</protein>
<dbReference type="Gene3D" id="3.10.20.580">
    <property type="match status" value="1"/>
</dbReference>
<dbReference type="Gene3D" id="3.60.15.10">
    <property type="entry name" value="Ribonuclease Z/Hydroxyacylglutathione hydrolase-like"/>
    <property type="match status" value="1"/>
</dbReference>
<dbReference type="GO" id="GO:0003723">
    <property type="term" value="F:RNA binding"/>
    <property type="evidence" value="ECO:0007669"/>
    <property type="project" value="UniProtKB-KW"/>
</dbReference>
<dbReference type="CDD" id="cd07714">
    <property type="entry name" value="RNaseJ_MBL-fold"/>
    <property type="match status" value="1"/>
</dbReference>
<dbReference type="Pfam" id="PF22505">
    <property type="entry name" value="RNase_J_b_CASP"/>
    <property type="match status" value="1"/>
</dbReference>
<keyword evidence="3" id="KW-0479">Metal-binding</keyword>
<dbReference type="InterPro" id="IPR042173">
    <property type="entry name" value="RNase_J_2"/>
</dbReference>
<dbReference type="Pfam" id="PF12706">
    <property type="entry name" value="Lactamase_B_2"/>
    <property type="match status" value="1"/>
</dbReference>
<evidence type="ECO:0000256" key="4">
    <source>
        <dbReference type="ARBA" id="ARBA00022759"/>
    </source>
</evidence>
<name>X0S6Q1_9ZZZZ</name>
<dbReference type="EMBL" id="BARS01000400">
    <property type="protein sequence ID" value="GAF76738.1"/>
    <property type="molecule type" value="Genomic_DNA"/>
</dbReference>
<dbReference type="GO" id="GO:0008270">
    <property type="term" value="F:zinc ion binding"/>
    <property type="evidence" value="ECO:0007669"/>
    <property type="project" value="InterPro"/>
</dbReference>
<proteinExistence type="predicted"/>
<keyword evidence="8" id="KW-0694">RNA-binding</keyword>
<dbReference type="Gene3D" id="3.40.50.10710">
    <property type="entry name" value="Metallo-hydrolase/oxidoreductase"/>
    <property type="match status" value="1"/>
</dbReference>
<sequence>YVRERRKKLRAIIITHGHEDHTGALPYVLRELRAPIYCTRLTRGLISVKLKEHKLLKEADLRMVSPGDKIHLGAFQVEFVRVTHSIPDSCGLAIRTPLGTVIHSGDFKLDHTPVMGEPTDLPRWAELGNQGVLLLLSDSTYAESTGYTPSEQVVGESLNRIMATAPGRVIVATFASLISRVQQVIDAADRNGRRVFITGRSMVGNVQMALELGYLSAPKNVLAPIDQLSRMRPEKVAIISTGSQGEPTSALVRMASRDHRHVQIAPGDTVVLSSSPIPGNEMLINRTIDNLGRLGAHILYSRIADVHVHGHAAQEELKMLLSLVNPRFFVPIHGEYRHLMTHVRLAQTMGLAQDNTFILEDGDILELDGKGGKVIGRAAADHVYVDGLAVGVNQVVLRDRQRLASDGIIVVILTVDKHTGRLVGQPDVVAKGFMDTEGAEEILATSRKRVTQALKGADHHSESADVSARVRDALAKYLYHETRTRPMILPLIVEV</sequence>
<dbReference type="InterPro" id="IPR004613">
    <property type="entry name" value="RNase_J"/>
</dbReference>
<dbReference type="InterPro" id="IPR001279">
    <property type="entry name" value="Metallo-B-lactamas"/>
</dbReference>
<dbReference type="NCBIfam" id="TIGR00649">
    <property type="entry name" value="MG423"/>
    <property type="match status" value="1"/>
</dbReference>
<gene>
    <name evidence="10" type="ORF">S01H1_01001</name>
</gene>
<accession>X0S6Q1</accession>
<keyword evidence="2" id="KW-0540">Nuclease</keyword>
<dbReference type="InterPro" id="IPR030854">
    <property type="entry name" value="RNase_J_bac"/>
</dbReference>
<evidence type="ECO:0000256" key="8">
    <source>
        <dbReference type="ARBA" id="ARBA00022884"/>
    </source>
</evidence>
<evidence type="ECO:0000256" key="2">
    <source>
        <dbReference type="ARBA" id="ARBA00022722"/>
    </source>
</evidence>